<sequence>MSAAQTESLEAFSAKDWGLLVAVALMWGGSFVLMDLGLQGLHPATITWLRLLFGVATLACMPAARRPLPRAEWPMVALLGTVWMAVPFLLFPVAQQWIASSLAGMINGAAPLFTAAVAALCYRRAPRRWQLAGLLIGFAGVLTIYWPTLDEMQATALGAGLILLATLFYGIAFNLAGPLQKRNGALPVIWRALLVALALSTPYGLYGLQFADGNALWFTLPAMAGLGVFATGLAFVAFVTLIGRVGAPRGSVTVYFIPVVAILLGVALLGETVEPIAIAGTALVLLGAYLTSRRQG</sequence>
<feature type="transmembrane region" description="Helical" evidence="5">
    <location>
        <begin position="129"/>
        <end position="148"/>
    </location>
</feature>
<dbReference type="EMBL" id="JARHUD010000006">
    <property type="protein sequence ID" value="MDF2096646.1"/>
    <property type="molecule type" value="Genomic_DNA"/>
</dbReference>
<organism evidence="7 8">
    <name type="scientific">Aquibaculum arenosum</name>
    <dbReference type="NCBI Taxonomy" id="3032591"/>
    <lineage>
        <taxon>Bacteria</taxon>
        <taxon>Pseudomonadati</taxon>
        <taxon>Pseudomonadota</taxon>
        <taxon>Alphaproteobacteria</taxon>
        <taxon>Rhodospirillales</taxon>
        <taxon>Rhodovibrionaceae</taxon>
        <taxon>Aquibaculum</taxon>
    </lineage>
</organism>
<proteinExistence type="predicted"/>
<evidence type="ECO:0000256" key="2">
    <source>
        <dbReference type="ARBA" id="ARBA00022692"/>
    </source>
</evidence>
<dbReference type="PANTHER" id="PTHR32322">
    <property type="entry name" value="INNER MEMBRANE TRANSPORTER"/>
    <property type="match status" value="1"/>
</dbReference>
<feature type="transmembrane region" description="Helical" evidence="5">
    <location>
        <begin position="252"/>
        <end position="270"/>
    </location>
</feature>
<dbReference type="SUPFAM" id="SSF103481">
    <property type="entry name" value="Multidrug resistance efflux transporter EmrE"/>
    <property type="match status" value="2"/>
</dbReference>
<feature type="domain" description="EamA" evidence="6">
    <location>
        <begin position="157"/>
        <end position="292"/>
    </location>
</feature>
<evidence type="ECO:0000256" key="4">
    <source>
        <dbReference type="ARBA" id="ARBA00023136"/>
    </source>
</evidence>
<feature type="transmembrane region" description="Helical" evidence="5">
    <location>
        <begin position="154"/>
        <end position="176"/>
    </location>
</feature>
<evidence type="ECO:0000259" key="6">
    <source>
        <dbReference type="Pfam" id="PF00892"/>
    </source>
</evidence>
<feature type="transmembrane region" description="Helical" evidence="5">
    <location>
        <begin position="73"/>
        <end position="91"/>
    </location>
</feature>
<accession>A0ABT5YNU7</accession>
<feature type="transmembrane region" description="Helical" evidence="5">
    <location>
        <begin position="276"/>
        <end position="292"/>
    </location>
</feature>
<feature type="transmembrane region" description="Helical" evidence="5">
    <location>
        <begin position="218"/>
        <end position="240"/>
    </location>
</feature>
<feature type="transmembrane region" description="Helical" evidence="5">
    <location>
        <begin position="97"/>
        <end position="122"/>
    </location>
</feature>
<dbReference type="PANTHER" id="PTHR32322:SF9">
    <property type="entry name" value="AMINO-ACID METABOLITE EFFLUX PUMP-RELATED"/>
    <property type="match status" value="1"/>
</dbReference>
<evidence type="ECO:0000313" key="7">
    <source>
        <dbReference type="EMBL" id="MDF2096646.1"/>
    </source>
</evidence>
<dbReference type="InterPro" id="IPR037185">
    <property type="entry name" value="EmrE-like"/>
</dbReference>
<keyword evidence="4 5" id="KW-0472">Membrane</keyword>
<comment type="caution">
    <text evidence="7">The sequence shown here is derived from an EMBL/GenBank/DDBJ whole genome shotgun (WGS) entry which is preliminary data.</text>
</comment>
<keyword evidence="2 5" id="KW-0812">Transmembrane</keyword>
<name>A0ABT5YNU7_9PROT</name>
<evidence type="ECO:0000256" key="5">
    <source>
        <dbReference type="SAM" id="Phobius"/>
    </source>
</evidence>
<evidence type="ECO:0000313" key="8">
    <source>
        <dbReference type="Proteomes" id="UP001215503"/>
    </source>
</evidence>
<evidence type="ECO:0000256" key="1">
    <source>
        <dbReference type="ARBA" id="ARBA00004141"/>
    </source>
</evidence>
<feature type="transmembrane region" description="Helical" evidence="5">
    <location>
        <begin position="188"/>
        <end position="206"/>
    </location>
</feature>
<dbReference type="Pfam" id="PF00892">
    <property type="entry name" value="EamA"/>
    <property type="match status" value="2"/>
</dbReference>
<reference evidence="7 8" key="1">
    <citation type="submission" date="2023-03" db="EMBL/GenBank/DDBJ databases">
        <title>Fodinicurvata sp. CAU 1616 isolated from sea sendiment.</title>
        <authorList>
            <person name="Kim W."/>
        </authorList>
    </citation>
    <scope>NUCLEOTIDE SEQUENCE [LARGE SCALE GENOMIC DNA]</scope>
    <source>
        <strain evidence="7 8">CAU 1616</strain>
    </source>
</reference>
<evidence type="ECO:0000256" key="3">
    <source>
        <dbReference type="ARBA" id="ARBA00022989"/>
    </source>
</evidence>
<comment type="subcellular location">
    <subcellularLocation>
        <location evidence="1">Membrane</location>
        <topology evidence="1">Multi-pass membrane protein</topology>
    </subcellularLocation>
</comment>
<dbReference type="InterPro" id="IPR050638">
    <property type="entry name" value="AA-Vitamin_Transporters"/>
</dbReference>
<keyword evidence="8" id="KW-1185">Reference proteome</keyword>
<keyword evidence="3 5" id="KW-1133">Transmembrane helix</keyword>
<protein>
    <submittedName>
        <fullName evidence="7">DMT family transporter</fullName>
    </submittedName>
</protein>
<dbReference type="InterPro" id="IPR000620">
    <property type="entry name" value="EamA_dom"/>
</dbReference>
<feature type="domain" description="EamA" evidence="6">
    <location>
        <begin position="19"/>
        <end position="145"/>
    </location>
</feature>
<dbReference type="RefSeq" id="WP_275823287.1">
    <property type="nucleotide sequence ID" value="NZ_JARHUD010000006.1"/>
</dbReference>
<dbReference type="Proteomes" id="UP001215503">
    <property type="component" value="Unassembled WGS sequence"/>
</dbReference>
<gene>
    <name evidence="7" type="ORF">P2G67_11720</name>
</gene>
<feature type="transmembrane region" description="Helical" evidence="5">
    <location>
        <begin position="40"/>
        <end position="61"/>
    </location>
</feature>
<feature type="transmembrane region" description="Helical" evidence="5">
    <location>
        <begin position="17"/>
        <end position="34"/>
    </location>
</feature>